<dbReference type="EMBL" id="MPUH01000047">
    <property type="protein sequence ID" value="OMJ93216.1"/>
    <property type="molecule type" value="Genomic_DNA"/>
</dbReference>
<evidence type="ECO:0000256" key="1">
    <source>
        <dbReference type="ARBA" id="ARBA00010633"/>
    </source>
</evidence>
<accession>A0A1R2CW40</accession>
<dbReference type="Gene3D" id="3.40.50.150">
    <property type="entry name" value="Vaccinia Virus protein VP39"/>
    <property type="match status" value="1"/>
</dbReference>
<dbReference type="AlphaFoldDB" id="A0A1R2CW40"/>
<dbReference type="InterPro" id="IPR029063">
    <property type="entry name" value="SAM-dependent_MTases_sf"/>
</dbReference>
<keyword evidence="6" id="KW-1185">Reference proteome</keyword>
<keyword evidence="2" id="KW-0489">Methyltransferase</keyword>
<reference evidence="5 6" key="1">
    <citation type="submission" date="2016-11" db="EMBL/GenBank/DDBJ databases">
        <title>The macronuclear genome of Stentor coeruleus: a giant cell with tiny introns.</title>
        <authorList>
            <person name="Slabodnick M."/>
            <person name="Ruby J.G."/>
            <person name="Reiff S.B."/>
            <person name="Swart E.C."/>
            <person name="Gosai S."/>
            <person name="Prabakaran S."/>
            <person name="Witkowska E."/>
            <person name="Larue G.E."/>
            <person name="Fisher S."/>
            <person name="Freeman R.M."/>
            <person name="Gunawardena J."/>
            <person name="Chu W."/>
            <person name="Stover N.A."/>
            <person name="Gregory B.D."/>
            <person name="Nowacki M."/>
            <person name="Derisi J."/>
            <person name="Roy S.W."/>
            <person name="Marshall W.F."/>
            <person name="Sood P."/>
        </authorList>
    </citation>
    <scope>NUCLEOTIDE SEQUENCE [LARGE SCALE GENOMIC DNA]</scope>
    <source>
        <strain evidence="5">WM001</strain>
    </source>
</reference>
<dbReference type="PANTHER" id="PTHR13610">
    <property type="entry name" value="METHYLTRANSFERASE DOMAIN-CONTAINING PROTEIN"/>
    <property type="match status" value="1"/>
</dbReference>
<gene>
    <name evidence="5" type="ORF">SteCoe_3919</name>
</gene>
<proteinExistence type="inferred from homology"/>
<comment type="similarity">
    <text evidence="1">Belongs to the ANT/ATPSC lysine N-methyltransferase family.</text>
</comment>
<dbReference type="OrthoDB" id="66144at2759"/>
<dbReference type="GO" id="GO:0016279">
    <property type="term" value="F:protein-lysine N-methyltransferase activity"/>
    <property type="evidence" value="ECO:0007669"/>
    <property type="project" value="InterPro"/>
</dbReference>
<protein>
    <submittedName>
        <fullName evidence="5">Uncharacterized protein</fullName>
    </submittedName>
</protein>
<keyword evidence="4" id="KW-0949">S-adenosyl-L-methionine</keyword>
<organism evidence="5 6">
    <name type="scientific">Stentor coeruleus</name>
    <dbReference type="NCBI Taxonomy" id="5963"/>
    <lineage>
        <taxon>Eukaryota</taxon>
        <taxon>Sar</taxon>
        <taxon>Alveolata</taxon>
        <taxon>Ciliophora</taxon>
        <taxon>Postciliodesmatophora</taxon>
        <taxon>Heterotrichea</taxon>
        <taxon>Heterotrichida</taxon>
        <taxon>Stentoridae</taxon>
        <taxon>Stentor</taxon>
    </lineage>
</organism>
<evidence type="ECO:0000256" key="4">
    <source>
        <dbReference type="ARBA" id="ARBA00022691"/>
    </source>
</evidence>
<sequence>MGLEENIQVVCQDFLEADLSEATVIYMYLLPEALVKLKTKLESCFAQKTRVIISHHFSIPWWKGEEFLNSHIYFRQ</sequence>
<evidence type="ECO:0000313" key="6">
    <source>
        <dbReference type="Proteomes" id="UP000187209"/>
    </source>
</evidence>
<evidence type="ECO:0000256" key="3">
    <source>
        <dbReference type="ARBA" id="ARBA00022679"/>
    </source>
</evidence>
<evidence type="ECO:0000256" key="2">
    <source>
        <dbReference type="ARBA" id="ARBA00022603"/>
    </source>
</evidence>
<comment type="caution">
    <text evidence="5">The sequence shown here is derived from an EMBL/GenBank/DDBJ whole genome shotgun (WGS) entry which is preliminary data.</text>
</comment>
<evidence type="ECO:0000313" key="5">
    <source>
        <dbReference type="EMBL" id="OMJ93216.1"/>
    </source>
</evidence>
<name>A0A1R2CW40_9CILI</name>
<dbReference type="PANTHER" id="PTHR13610:SF11">
    <property type="entry name" value="METHYLTRANSFERASE DOMAIN-CONTAINING PROTEIN"/>
    <property type="match status" value="1"/>
</dbReference>
<dbReference type="Proteomes" id="UP000187209">
    <property type="component" value="Unassembled WGS sequence"/>
</dbReference>
<dbReference type="InterPro" id="IPR026170">
    <property type="entry name" value="FAM173A/B"/>
</dbReference>
<dbReference type="GO" id="GO:0032259">
    <property type="term" value="P:methylation"/>
    <property type="evidence" value="ECO:0007669"/>
    <property type="project" value="UniProtKB-KW"/>
</dbReference>
<keyword evidence="3" id="KW-0808">Transferase</keyword>